<gene>
    <name evidence="5" type="ORF">SAMN04488109_1958</name>
</gene>
<dbReference type="Proteomes" id="UP000184212">
    <property type="component" value="Unassembled WGS sequence"/>
</dbReference>
<dbReference type="InterPro" id="IPR018060">
    <property type="entry name" value="HTH_AraC"/>
</dbReference>
<proteinExistence type="predicted"/>
<keyword evidence="3" id="KW-0804">Transcription</keyword>
<keyword evidence="6" id="KW-1185">Reference proteome</keyword>
<evidence type="ECO:0000256" key="2">
    <source>
        <dbReference type="ARBA" id="ARBA00023125"/>
    </source>
</evidence>
<dbReference type="GO" id="GO:0003700">
    <property type="term" value="F:DNA-binding transcription factor activity"/>
    <property type="evidence" value="ECO:0007669"/>
    <property type="project" value="InterPro"/>
</dbReference>
<dbReference type="PANTHER" id="PTHR46796">
    <property type="entry name" value="HTH-TYPE TRANSCRIPTIONAL ACTIVATOR RHAS-RELATED"/>
    <property type="match status" value="1"/>
</dbReference>
<dbReference type="Pfam" id="PF12833">
    <property type="entry name" value="HTH_18"/>
    <property type="match status" value="1"/>
</dbReference>
<dbReference type="SMART" id="SM00342">
    <property type="entry name" value="HTH_ARAC"/>
    <property type="match status" value="1"/>
</dbReference>
<dbReference type="PANTHER" id="PTHR46796:SF13">
    <property type="entry name" value="HTH-TYPE TRANSCRIPTIONAL ACTIVATOR RHAS"/>
    <property type="match status" value="1"/>
</dbReference>
<dbReference type="InterPro" id="IPR009057">
    <property type="entry name" value="Homeodomain-like_sf"/>
</dbReference>
<organism evidence="5 6">
    <name type="scientific">Chryseolinea serpens</name>
    <dbReference type="NCBI Taxonomy" id="947013"/>
    <lineage>
        <taxon>Bacteria</taxon>
        <taxon>Pseudomonadati</taxon>
        <taxon>Bacteroidota</taxon>
        <taxon>Cytophagia</taxon>
        <taxon>Cytophagales</taxon>
        <taxon>Fulvivirgaceae</taxon>
        <taxon>Chryseolinea</taxon>
    </lineage>
</organism>
<dbReference type="GO" id="GO:0043565">
    <property type="term" value="F:sequence-specific DNA binding"/>
    <property type="evidence" value="ECO:0007669"/>
    <property type="project" value="InterPro"/>
</dbReference>
<reference evidence="5 6" key="1">
    <citation type="submission" date="2016-11" db="EMBL/GenBank/DDBJ databases">
        <authorList>
            <person name="Jaros S."/>
            <person name="Januszkiewicz K."/>
            <person name="Wedrychowicz H."/>
        </authorList>
    </citation>
    <scope>NUCLEOTIDE SEQUENCE [LARGE SCALE GENOMIC DNA]</scope>
    <source>
        <strain evidence="5 6">DSM 24574</strain>
    </source>
</reference>
<dbReference type="Gene3D" id="1.10.10.60">
    <property type="entry name" value="Homeodomain-like"/>
    <property type="match status" value="1"/>
</dbReference>
<dbReference type="InterPro" id="IPR046532">
    <property type="entry name" value="DUF6597"/>
</dbReference>
<keyword evidence="1" id="KW-0805">Transcription regulation</keyword>
<dbReference type="SUPFAM" id="SSF46689">
    <property type="entry name" value="Homeodomain-like"/>
    <property type="match status" value="1"/>
</dbReference>
<protein>
    <submittedName>
        <fullName evidence="5">AraC-type DNA-binding protein</fullName>
    </submittedName>
</protein>
<sequence length="280" mass="31773">MGTEKSILLSCRPMNYQRILPIPALQQYVRYFGVLESDDAGAGKSFGIVADGCPGLIFQENPDAFLDHSGNVLPQLFLHGLTTKHSGKTTKGSFRNIGVYFQSHAIKAIFGTDACELTNRYVDLQTLLNNDLASQLLEATSTGKKIQILSLFLCDRIDQNKHREDQRTAWTLERIIKQGAETSLPKIQAELDLSERSLERIFKTDIGISPKLFTRITRFQSSLNHLRSQKFDSLTDVALSNLFYDQSHYIREFKEFAGVTPKQFLRQAHEQAVNFPEWRA</sequence>
<evidence type="ECO:0000313" key="6">
    <source>
        <dbReference type="Proteomes" id="UP000184212"/>
    </source>
</evidence>
<feature type="domain" description="HTH araC/xylS-type" evidence="4">
    <location>
        <begin position="166"/>
        <end position="267"/>
    </location>
</feature>
<dbReference type="STRING" id="947013.SAMN04488109_1958"/>
<dbReference type="EMBL" id="FQWQ01000001">
    <property type="protein sequence ID" value="SHG81195.1"/>
    <property type="molecule type" value="Genomic_DNA"/>
</dbReference>
<evidence type="ECO:0000256" key="3">
    <source>
        <dbReference type="ARBA" id="ARBA00023163"/>
    </source>
</evidence>
<evidence type="ECO:0000256" key="1">
    <source>
        <dbReference type="ARBA" id="ARBA00023015"/>
    </source>
</evidence>
<keyword evidence="2 5" id="KW-0238">DNA-binding</keyword>
<dbReference type="OrthoDB" id="635259at2"/>
<dbReference type="Pfam" id="PF20240">
    <property type="entry name" value="DUF6597"/>
    <property type="match status" value="1"/>
</dbReference>
<name>A0A1M5MVE9_9BACT</name>
<evidence type="ECO:0000313" key="5">
    <source>
        <dbReference type="EMBL" id="SHG81195.1"/>
    </source>
</evidence>
<dbReference type="AlphaFoldDB" id="A0A1M5MVE9"/>
<dbReference type="PROSITE" id="PS01124">
    <property type="entry name" value="HTH_ARAC_FAMILY_2"/>
    <property type="match status" value="1"/>
</dbReference>
<accession>A0A1M5MVE9</accession>
<dbReference type="InterPro" id="IPR050204">
    <property type="entry name" value="AraC_XylS_family_regulators"/>
</dbReference>
<evidence type="ECO:0000259" key="4">
    <source>
        <dbReference type="PROSITE" id="PS01124"/>
    </source>
</evidence>